<keyword evidence="3 8" id="KW-0808">Transferase</keyword>
<keyword evidence="2" id="KW-1003">Cell membrane</keyword>
<dbReference type="GO" id="GO:0008961">
    <property type="term" value="F:phosphatidylglycerol-prolipoprotein diacylglyceryl transferase activity"/>
    <property type="evidence" value="ECO:0007669"/>
    <property type="project" value="InterPro"/>
</dbReference>
<name>A0A937F9Z2_9BACT</name>
<evidence type="ECO:0000256" key="7">
    <source>
        <dbReference type="SAM" id="Phobius"/>
    </source>
</evidence>
<evidence type="ECO:0000256" key="4">
    <source>
        <dbReference type="ARBA" id="ARBA00022692"/>
    </source>
</evidence>
<feature type="transmembrane region" description="Helical" evidence="7">
    <location>
        <begin position="99"/>
        <end position="120"/>
    </location>
</feature>
<dbReference type="PANTHER" id="PTHR30589">
    <property type="entry name" value="PROLIPOPROTEIN DIACYLGLYCERYL TRANSFERASE"/>
    <property type="match status" value="1"/>
</dbReference>
<keyword evidence="6 7" id="KW-0472">Membrane</keyword>
<keyword evidence="4 7" id="KW-0812">Transmembrane</keyword>
<feature type="transmembrane region" description="Helical" evidence="7">
    <location>
        <begin position="27"/>
        <end position="47"/>
    </location>
</feature>
<dbReference type="EMBL" id="JAESIY010000010">
    <property type="protein sequence ID" value="MBL3657961.1"/>
    <property type="molecule type" value="Genomic_DNA"/>
</dbReference>
<accession>A0A937F9Z2</accession>
<evidence type="ECO:0000256" key="1">
    <source>
        <dbReference type="ARBA" id="ARBA00007150"/>
    </source>
</evidence>
<dbReference type="GO" id="GO:0042158">
    <property type="term" value="P:lipoprotein biosynthetic process"/>
    <property type="evidence" value="ECO:0007669"/>
    <property type="project" value="InterPro"/>
</dbReference>
<organism evidence="8 9">
    <name type="scientific">Fulvivirga sediminis</name>
    <dbReference type="NCBI Taxonomy" id="2803949"/>
    <lineage>
        <taxon>Bacteria</taxon>
        <taxon>Pseudomonadati</taxon>
        <taxon>Bacteroidota</taxon>
        <taxon>Cytophagia</taxon>
        <taxon>Cytophagales</taxon>
        <taxon>Fulvivirgaceae</taxon>
        <taxon>Fulvivirga</taxon>
    </lineage>
</organism>
<sequence>MFNLSYIIWEQNPVFFHLPVSEYPVRYYGILFTVGLIISQQILFYIFKKEGKPERDVETLTIYLLIATVVGARLGHVLFYDFFNNPSKIWQDPGYIFRVWEGGLASHGAGIGILAALWFYSHFQFKINPFKAKKLILKKKKKA</sequence>
<comment type="caution">
    <text evidence="8">The sequence shown here is derived from an EMBL/GenBank/DDBJ whole genome shotgun (WGS) entry which is preliminary data.</text>
</comment>
<evidence type="ECO:0000313" key="9">
    <source>
        <dbReference type="Proteomes" id="UP000659388"/>
    </source>
</evidence>
<evidence type="ECO:0000256" key="6">
    <source>
        <dbReference type="ARBA" id="ARBA00023136"/>
    </source>
</evidence>
<proteinExistence type="inferred from homology"/>
<dbReference type="RefSeq" id="WP_202245756.1">
    <property type="nucleotide sequence ID" value="NZ_JAESIY010000010.1"/>
</dbReference>
<evidence type="ECO:0000256" key="5">
    <source>
        <dbReference type="ARBA" id="ARBA00022989"/>
    </source>
</evidence>
<feature type="transmembrane region" description="Helical" evidence="7">
    <location>
        <begin position="59"/>
        <end position="79"/>
    </location>
</feature>
<evidence type="ECO:0000256" key="2">
    <source>
        <dbReference type="ARBA" id="ARBA00022475"/>
    </source>
</evidence>
<dbReference type="AlphaFoldDB" id="A0A937F9Z2"/>
<dbReference type="InterPro" id="IPR001640">
    <property type="entry name" value="Lgt"/>
</dbReference>
<evidence type="ECO:0000256" key="3">
    <source>
        <dbReference type="ARBA" id="ARBA00022679"/>
    </source>
</evidence>
<keyword evidence="5 7" id="KW-1133">Transmembrane helix</keyword>
<reference evidence="8" key="1">
    <citation type="submission" date="2021-01" db="EMBL/GenBank/DDBJ databases">
        <title>Fulvivirga kasyanovii gen. nov., sp nov., a novel member of the phylum Bacteroidetes isolated from seawater in a mussel farm.</title>
        <authorList>
            <person name="Zhao L.-H."/>
            <person name="Wang Z.-J."/>
        </authorList>
    </citation>
    <scope>NUCLEOTIDE SEQUENCE</scope>
    <source>
        <strain evidence="8">2943</strain>
    </source>
</reference>
<comment type="similarity">
    <text evidence="1">Belongs to the Lgt family.</text>
</comment>
<gene>
    <name evidence="8" type="ORF">JL102_17555</name>
</gene>
<dbReference type="PANTHER" id="PTHR30589:SF0">
    <property type="entry name" value="PHOSPHATIDYLGLYCEROL--PROLIPOPROTEIN DIACYLGLYCERYL TRANSFERASE"/>
    <property type="match status" value="1"/>
</dbReference>
<dbReference type="Pfam" id="PF01790">
    <property type="entry name" value="LGT"/>
    <property type="match status" value="1"/>
</dbReference>
<keyword evidence="9" id="KW-1185">Reference proteome</keyword>
<dbReference type="Proteomes" id="UP000659388">
    <property type="component" value="Unassembled WGS sequence"/>
</dbReference>
<evidence type="ECO:0000313" key="8">
    <source>
        <dbReference type="EMBL" id="MBL3657961.1"/>
    </source>
</evidence>
<protein>
    <submittedName>
        <fullName evidence="8">Prolipoprotein diacylglyceryl transferase</fullName>
    </submittedName>
</protein>
<dbReference type="GO" id="GO:0005886">
    <property type="term" value="C:plasma membrane"/>
    <property type="evidence" value="ECO:0007669"/>
    <property type="project" value="InterPro"/>
</dbReference>